<reference evidence="2 3" key="1">
    <citation type="submission" date="2019-03" db="EMBL/GenBank/DDBJ databases">
        <title>Genomic Encyclopedia of Type Strains, Phase IV (KMG-IV): sequencing the most valuable type-strain genomes for metagenomic binning, comparative biology and taxonomic classification.</title>
        <authorList>
            <person name="Goeker M."/>
        </authorList>
    </citation>
    <scope>NUCLEOTIDE SEQUENCE [LARGE SCALE GENOMIC DNA]</scope>
    <source>
        <strain evidence="2 3">DSM 103792</strain>
    </source>
</reference>
<feature type="region of interest" description="Disordered" evidence="1">
    <location>
        <begin position="1"/>
        <end position="20"/>
    </location>
</feature>
<dbReference type="AlphaFoldDB" id="A0A4R6UVF6"/>
<sequence>MSNVVSFKKAKQQRNKGQSPLCREGFHKWQVVTANQFDVKQGKLVTAYRCERCGKQKIEAR</sequence>
<comment type="caution">
    <text evidence="2">The sequence shown here is derived from an EMBL/GenBank/DDBJ whole genome shotgun (WGS) entry which is preliminary data.</text>
</comment>
<dbReference type="Proteomes" id="UP000295375">
    <property type="component" value="Unassembled WGS sequence"/>
</dbReference>
<dbReference type="EMBL" id="SNYM01000003">
    <property type="protein sequence ID" value="TDQ49813.1"/>
    <property type="molecule type" value="Genomic_DNA"/>
</dbReference>
<protein>
    <submittedName>
        <fullName evidence="2">Uncharacterized protein</fullName>
    </submittedName>
</protein>
<keyword evidence="3" id="KW-1185">Reference proteome</keyword>
<dbReference type="RefSeq" id="WP_133588450.1">
    <property type="nucleotide sequence ID" value="NZ_CP037953.1"/>
</dbReference>
<dbReference type="OrthoDB" id="5801496at2"/>
<evidence type="ECO:0000256" key="1">
    <source>
        <dbReference type="SAM" id="MobiDB-lite"/>
    </source>
</evidence>
<gene>
    <name evidence="2" type="ORF">EV696_103185</name>
</gene>
<organism evidence="2 3">
    <name type="scientific">Permianibacter aggregans</name>
    <dbReference type="NCBI Taxonomy" id="1510150"/>
    <lineage>
        <taxon>Bacteria</taxon>
        <taxon>Pseudomonadati</taxon>
        <taxon>Pseudomonadota</taxon>
        <taxon>Gammaproteobacteria</taxon>
        <taxon>Pseudomonadales</taxon>
        <taxon>Pseudomonadaceae</taxon>
        <taxon>Permianibacter</taxon>
    </lineage>
</organism>
<evidence type="ECO:0000313" key="2">
    <source>
        <dbReference type="EMBL" id="TDQ49813.1"/>
    </source>
</evidence>
<accession>A0A4R6UVF6</accession>
<name>A0A4R6UVF6_9GAMM</name>
<evidence type="ECO:0000313" key="3">
    <source>
        <dbReference type="Proteomes" id="UP000295375"/>
    </source>
</evidence>
<proteinExistence type="predicted"/>